<comment type="catalytic activity">
    <reaction evidence="7">
        <text>L-glutamate + NADP(+) + H2O = 2-oxoglutarate + NH4(+) + NADPH + H(+)</text>
        <dbReference type="Rhea" id="RHEA:11612"/>
        <dbReference type="ChEBI" id="CHEBI:15377"/>
        <dbReference type="ChEBI" id="CHEBI:15378"/>
        <dbReference type="ChEBI" id="CHEBI:16810"/>
        <dbReference type="ChEBI" id="CHEBI:28938"/>
        <dbReference type="ChEBI" id="CHEBI:29985"/>
        <dbReference type="ChEBI" id="CHEBI:57783"/>
        <dbReference type="ChEBI" id="CHEBI:58349"/>
        <dbReference type="EC" id="1.4.1.3"/>
    </reaction>
</comment>
<dbReference type="Proteomes" id="UP000290572">
    <property type="component" value="Unassembled WGS sequence"/>
</dbReference>
<dbReference type="EMBL" id="QBIY01013255">
    <property type="protein sequence ID" value="RXN09616.1"/>
    <property type="molecule type" value="Genomic_DNA"/>
</dbReference>
<evidence type="ECO:0000259" key="9">
    <source>
        <dbReference type="SMART" id="SM00839"/>
    </source>
</evidence>
<comment type="caution">
    <text evidence="10">The sequence shown here is derived from an EMBL/GenBank/DDBJ whole genome shotgun (WGS) entry which is preliminary data.</text>
</comment>
<dbReference type="PANTHER" id="PTHR11606:SF33">
    <property type="entry name" value="GLUTAMATE DEHYDROGENASE [NAD(P)(+)]"/>
    <property type="match status" value="1"/>
</dbReference>
<dbReference type="PRINTS" id="PR00082">
    <property type="entry name" value="GLFDHDRGNASE"/>
</dbReference>
<dbReference type="OrthoDB" id="6718861at2759"/>
<reference evidence="10 11" key="1">
    <citation type="submission" date="2018-03" db="EMBL/GenBank/DDBJ databases">
        <title>Draft genome sequence of Rohu Carp (Labeo rohita).</title>
        <authorList>
            <person name="Das P."/>
            <person name="Kushwaha B."/>
            <person name="Joshi C.G."/>
            <person name="Kumar D."/>
            <person name="Nagpure N.S."/>
            <person name="Sahoo L."/>
            <person name="Das S.P."/>
            <person name="Bit A."/>
            <person name="Patnaik S."/>
            <person name="Meher P.K."/>
            <person name="Jayasankar P."/>
            <person name="Koringa P.G."/>
            <person name="Patel N.V."/>
            <person name="Hinsu A.T."/>
            <person name="Kumar R."/>
            <person name="Pandey M."/>
            <person name="Agarwal S."/>
            <person name="Srivastava S."/>
            <person name="Singh M."/>
            <person name="Iquebal M.A."/>
            <person name="Jaiswal S."/>
            <person name="Angadi U.B."/>
            <person name="Kumar N."/>
            <person name="Raza M."/>
            <person name="Shah T.M."/>
            <person name="Rai A."/>
            <person name="Jena J.K."/>
        </authorList>
    </citation>
    <scope>NUCLEOTIDE SEQUENCE [LARGE SCALE GENOMIC DNA]</scope>
    <source>
        <strain evidence="10">DASCIFA01</strain>
        <tissue evidence="10">Testis</tissue>
    </source>
</reference>
<gene>
    <name evidence="10" type="ORF">ROHU_031283</name>
</gene>
<dbReference type="FunFam" id="3.40.50.720:FF:000100">
    <property type="entry name" value="Glutamate dehydrogenase 1, mitochondrial"/>
    <property type="match status" value="1"/>
</dbReference>
<dbReference type="InterPro" id="IPR006095">
    <property type="entry name" value="Glu/Leu/Phe/Val/Trp_DH"/>
</dbReference>
<proteinExistence type="evidence at protein level"/>
<evidence type="ECO:0000256" key="2">
    <source>
        <dbReference type="ARBA" id="ARBA00006382"/>
    </source>
</evidence>
<dbReference type="InterPro" id="IPR033524">
    <property type="entry name" value="Glu/Leu/Phe/Val_DH_AS"/>
</dbReference>
<evidence type="ECO:0000256" key="6">
    <source>
        <dbReference type="ARBA" id="ARBA00047867"/>
    </source>
</evidence>
<evidence type="ECO:0000256" key="8">
    <source>
        <dbReference type="RuleBase" id="RU004417"/>
    </source>
</evidence>
<evidence type="ECO:0000256" key="3">
    <source>
        <dbReference type="ARBA" id="ARBA00012889"/>
    </source>
</evidence>
<comment type="similarity">
    <text evidence="2 8">Belongs to the Glu/Leu/Phe/Val dehydrogenases family.</text>
</comment>
<dbReference type="Pfam" id="PF02812">
    <property type="entry name" value="ELFV_dehydrog_N"/>
    <property type="match status" value="1"/>
</dbReference>
<evidence type="ECO:0000256" key="7">
    <source>
        <dbReference type="ARBA" id="ARBA00048577"/>
    </source>
</evidence>
<evidence type="ECO:0000256" key="4">
    <source>
        <dbReference type="ARBA" id="ARBA00023002"/>
    </source>
</evidence>
<keyword evidence="11" id="KW-1185">Reference proteome</keyword>
<evidence type="ECO:0000313" key="11">
    <source>
        <dbReference type="Proteomes" id="UP000290572"/>
    </source>
</evidence>
<dbReference type="FunFam" id="1.10.287.140:FF:000001">
    <property type="entry name" value="Glutamate dehydrogenase 1, mitochondrial"/>
    <property type="match status" value="1"/>
</dbReference>
<dbReference type="STRING" id="84645.A0A498LR99"/>
<evidence type="ECO:0000256" key="5">
    <source>
        <dbReference type="ARBA" id="ARBA00023128"/>
    </source>
</evidence>
<dbReference type="SUPFAM" id="SSF53223">
    <property type="entry name" value="Aminoacid dehydrogenase-like, N-terminal domain"/>
    <property type="match status" value="1"/>
</dbReference>
<accession>A0A498LR99</accession>
<evidence type="ECO:0000313" key="10">
    <source>
        <dbReference type="EMBL" id="RXN09616.1"/>
    </source>
</evidence>
<dbReference type="SUPFAM" id="SSF51735">
    <property type="entry name" value="NAD(P)-binding Rossmann-fold domains"/>
    <property type="match status" value="1"/>
</dbReference>
<dbReference type="Gene3D" id="1.10.287.140">
    <property type="match status" value="1"/>
</dbReference>
<keyword evidence="12" id="KW-1267">Proteomics identification</keyword>
<dbReference type="AlphaFoldDB" id="A0A498LR99"/>
<protein>
    <recommendedName>
        <fullName evidence="3">glutamate dehydrogenase [NAD(P)(+)]</fullName>
        <ecNumber evidence="3">1.4.1.3</ecNumber>
    </recommendedName>
</protein>
<dbReference type="InterPro" id="IPR006097">
    <property type="entry name" value="Glu/Leu/Phe/Val/Trp_DH_dimer"/>
</dbReference>
<dbReference type="GO" id="GO:0005739">
    <property type="term" value="C:mitochondrion"/>
    <property type="evidence" value="ECO:0007669"/>
    <property type="project" value="UniProtKB-SubCell"/>
</dbReference>
<dbReference type="Pfam" id="PF00208">
    <property type="entry name" value="ELFV_dehydrog"/>
    <property type="match status" value="1"/>
</dbReference>
<dbReference type="EC" id="1.4.1.3" evidence="3"/>
<evidence type="ECO:0007829" key="12">
    <source>
        <dbReference type="PeptideAtlas" id="A0A498LR99"/>
    </source>
</evidence>
<sequence>MYRYFGELLTRGAGNALASGCVESALPASSSLLRVRHYSDAADKEDDPNFFRMVEGFFDRGAAIVENKLVEDLKTRETPEQKRHRVRGILRIIKPCNHVLSVSFPIKRDNGEWEVIEGYRAQHSQHRTPCKGGIRYSMDVSVDEVKALASLMTYKCAVVDVPFGGAKAGVKINPRNYSDNELEKITRRFTIELAKKGFIGPGIDVPAPDMSTGEREMSWIADTYANTIAHTDINAHACVTGKPISQGGIHGRISATGRGVFHGIENFINEASYMSKLGLTPGFADKTFIIQGFGNVGLHSMRYLHRYGAKCVGIAEIDGSIWNPNGMDPKELEDYKLQHGTIVGFPNSQPYEGNILEADCDILIPAAGEKQLTRKNAHNIKAKIIAEGANGPTTPDADKIFLERNIMVIPDMYLNAGGVTVSYFEWLKNLNHVSYGRLTFKYERDSNYHLLMSVQESLERKFGKQGGPIPIVPTADFQARVAGASEKDIVHSGLAYTMERSARQIMRTANKYNLGLDLRTAAYVNAIEKVFKVYNEAGLTFT</sequence>
<dbReference type="InterPro" id="IPR006096">
    <property type="entry name" value="Glu/Leu/Phe/Val/Trp_DH_C"/>
</dbReference>
<dbReference type="InterPro" id="IPR046346">
    <property type="entry name" value="Aminoacid_DH-like_N_sf"/>
</dbReference>
<dbReference type="SMART" id="SM00839">
    <property type="entry name" value="ELFV_dehydrog"/>
    <property type="match status" value="1"/>
</dbReference>
<name>A0A498LR99_LABRO</name>
<comment type="catalytic activity">
    <reaction evidence="6">
        <text>L-glutamate + NAD(+) + H2O = 2-oxoglutarate + NH4(+) + NADH + H(+)</text>
        <dbReference type="Rhea" id="RHEA:15133"/>
        <dbReference type="ChEBI" id="CHEBI:15377"/>
        <dbReference type="ChEBI" id="CHEBI:15378"/>
        <dbReference type="ChEBI" id="CHEBI:16810"/>
        <dbReference type="ChEBI" id="CHEBI:28938"/>
        <dbReference type="ChEBI" id="CHEBI:29985"/>
        <dbReference type="ChEBI" id="CHEBI:57540"/>
        <dbReference type="ChEBI" id="CHEBI:57945"/>
        <dbReference type="EC" id="1.4.1.3"/>
    </reaction>
</comment>
<dbReference type="InterPro" id="IPR036291">
    <property type="entry name" value="NAD(P)-bd_dom_sf"/>
</dbReference>
<dbReference type="GO" id="GO:0006538">
    <property type="term" value="P:L-glutamate catabolic process"/>
    <property type="evidence" value="ECO:0007669"/>
    <property type="project" value="TreeGrafter"/>
</dbReference>
<dbReference type="Gene3D" id="3.40.50.10860">
    <property type="entry name" value="Leucine Dehydrogenase, chain A, domain 1"/>
    <property type="match status" value="1"/>
</dbReference>
<dbReference type="PANTHER" id="PTHR11606">
    <property type="entry name" value="GLUTAMATE DEHYDROGENASE"/>
    <property type="match status" value="1"/>
</dbReference>
<dbReference type="InterPro" id="IPR033922">
    <property type="entry name" value="NAD_bind_Glu_DH"/>
</dbReference>
<keyword evidence="5" id="KW-0496">Mitochondrion</keyword>
<dbReference type="PROSITE" id="PS00074">
    <property type="entry name" value="GLFV_DEHYDROGENASE"/>
    <property type="match status" value="1"/>
</dbReference>
<dbReference type="CDD" id="cd01076">
    <property type="entry name" value="NAD_bind_1_Glu_DH"/>
    <property type="match status" value="1"/>
</dbReference>
<dbReference type="Gene3D" id="3.40.50.720">
    <property type="entry name" value="NAD(P)-binding Rossmann-like Domain"/>
    <property type="match status" value="1"/>
</dbReference>
<evidence type="ECO:0000256" key="1">
    <source>
        <dbReference type="ARBA" id="ARBA00004173"/>
    </source>
</evidence>
<comment type="subcellular location">
    <subcellularLocation>
        <location evidence="1">Mitochondrion</location>
    </subcellularLocation>
</comment>
<dbReference type="FunFam" id="3.40.50.10860:FF:000007">
    <property type="entry name" value="Glutamate dehydrogenase 1, mitochondrial"/>
    <property type="match status" value="1"/>
</dbReference>
<dbReference type="GO" id="GO:0004352">
    <property type="term" value="F:glutamate dehydrogenase (NAD+) activity"/>
    <property type="evidence" value="ECO:0007669"/>
    <property type="project" value="TreeGrafter"/>
</dbReference>
<feature type="domain" description="Glutamate/phenylalanine/leucine/valine/L-tryptophan dehydrogenase C-terminal" evidence="9">
    <location>
        <begin position="249"/>
        <end position="538"/>
    </location>
</feature>
<keyword evidence="4 8" id="KW-0560">Oxidoreductase</keyword>
<organism evidence="10 11">
    <name type="scientific">Labeo rohita</name>
    <name type="common">Indian major carp</name>
    <name type="synonym">Cyprinus rohita</name>
    <dbReference type="NCBI Taxonomy" id="84645"/>
    <lineage>
        <taxon>Eukaryota</taxon>
        <taxon>Metazoa</taxon>
        <taxon>Chordata</taxon>
        <taxon>Craniata</taxon>
        <taxon>Vertebrata</taxon>
        <taxon>Euteleostomi</taxon>
        <taxon>Actinopterygii</taxon>
        <taxon>Neopterygii</taxon>
        <taxon>Teleostei</taxon>
        <taxon>Ostariophysi</taxon>
        <taxon>Cypriniformes</taxon>
        <taxon>Cyprinidae</taxon>
        <taxon>Labeoninae</taxon>
        <taxon>Labeonini</taxon>
        <taxon>Labeo</taxon>
    </lineage>
</organism>